<gene>
    <name evidence="1" type="ORF">JF886_05425</name>
</gene>
<dbReference type="PANTHER" id="PTHR48228">
    <property type="entry name" value="SUCCINYL-COA--D-CITRAMALATE COA-TRANSFERASE"/>
    <property type="match status" value="1"/>
</dbReference>
<protein>
    <submittedName>
        <fullName evidence="1">CoA transferase</fullName>
    </submittedName>
</protein>
<sequence>MGSLDGRLVVDASTRIAGPMAAWHLQMLGAAVIKVEPPSGDPARYWGTGSVFNLLNAGKRSAVVDFTSDADCSAFGRLCDRAHIVLADGDLPAAEIAWQAPRPRSVVVIDSAAVPGGTGTSETLAQAALALTPYVGEPAEPPSRIGADIASVTCAAHAVQAALAGLLRPLAGEPLRAHVSLARSLSCEKTIHWAARYDPDAWTGYHVTGRYRPPDTGWQAADGAMTLEFPPDAGDGWRAFCREVGLSDLVEELGDGWYATVGMEDLADQWRPRYEAELANYGREEAAEIVRRHGGWSVPFLRPEEVMHHPQSRLFAAAVATDSGTVLRLPWLIGDQAIGEHAFAAGPGLGEHTNVVFSEEASA</sequence>
<name>A0A934JRJ2_9BACT</name>
<dbReference type="InterPro" id="IPR044855">
    <property type="entry name" value="CoA-Trfase_III_dom3_sf"/>
</dbReference>
<dbReference type="EMBL" id="JAEKNS010000061">
    <property type="protein sequence ID" value="MBJ7594296.1"/>
    <property type="molecule type" value="Genomic_DNA"/>
</dbReference>
<dbReference type="RefSeq" id="WP_337310364.1">
    <property type="nucleotide sequence ID" value="NZ_JAEKNS010000061.1"/>
</dbReference>
<dbReference type="PANTHER" id="PTHR48228:SF7">
    <property type="entry name" value="FATTY ACYL-COA TRANSFERASE RV3272-RELATED"/>
    <property type="match status" value="1"/>
</dbReference>
<dbReference type="GO" id="GO:0016740">
    <property type="term" value="F:transferase activity"/>
    <property type="evidence" value="ECO:0007669"/>
    <property type="project" value="UniProtKB-KW"/>
</dbReference>
<dbReference type="Pfam" id="PF02515">
    <property type="entry name" value="CoA_transf_3"/>
    <property type="match status" value="2"/>
</dbReference>
<organism evidence="1 2">
    <name type="scientific">Candidatus Aeolococcus gillhamiae</name>
    <dbReference type="NCBI Taxonomy" id="3127015"/>
    <lineage>
        <taxon>Bacteria</taxon>
        <taxon>Bacillati</taxon>
        <taxon>Candidatus Dormiibacterota</taxon>
        <taxon>Candidatus Dormibacteria</taxon>
        <taxon>Candidatus Aeolococcales</taxon>
        <taxon>Candidatus Aeolococcaceae</taxon>
        <taxon>Candidatus Aeolococcus</taxon>
    </lineage>
</organism>
<dbReference type="Gene3D" id="3.40.50.10540">
    <property type="entry name" value="Crotonobetainyl-coa:carnitine coa-transferase, domain 1"/>
    <property type="match status" value="1"/>
</dbReference>
<dbReference type="Gene3D" id="3.30.1540.10">
    <property type="entry name" value="formyl-coa transferase, domain 3"/>
    <property type="match status" value="1"/>
</dbReference>
<dbReference type="InterPro" id="IPR003673">
    <property type="entry name" value="CoA-Trfase_fam_III"/>
</dbReference>
<evidence type="ECO:0000313" key="2">
    <source>
        <dbReference type="Proteomes" id="UP000606991"/>
    </source>
</evidence>
<keyword evidence="1" id="KW-0808">Transferase</keyword>
<accession>A0A934JRJ2</accession>
<dbReference type="AlphaFoldDB" id="A0A934JRJ2"/>
<dbReference type="InterPro" id="IPR050509">
    <property type="entry name" value="CoA-transferase_III"/>
</dbReference>
<dbReference type="SUPFAM" id="SSF89796">
    <property type="entry name" value="CoA-transferase family III (CaiB/BaiF)"/>
    <property type="match status" value="1"/>
</dbReference>
<proteinExistence type="predicted"/>
<comment type="caution">
    <text evidence="1">The sequence shown here is derived from an EMBL/GenBank/DDBJ whole genome shotgun (WGS) entry which is preliminary data.</text>
</comment>
<dbReference type="Proteomes" id="UP000606991">
    <property type="component" value="Unassembled WGS sequence"/>
</dbReference>
<evidence type="ECO:0000313" key="1">
    <source>
        <dbReference type="EMBL" id="MBJ7594296.1"/>
    </source>
</evidence>
<reference evidence="1 2" key="1">
    <citation type="submission" date="2020-10" db="EMBL/GenBank/DDBJ databases">
        <title>Ca. Dormibacterota MAGs.</title>
        <authorList>
            <person name="Montgomery K."/>
        </authorList>
    </citation>
    <scope>NUCLEOTIDE SEQUENCE [LARGE SCALE GENOMIC DNA]</scope>
    <source>
        <strain evidence="1">SC8812_S17_18</strain>
    </source>
</reference>
<dbReference type="InterPro" id="IPR023606">
    <property type="entry name" value="CoA-Trfase_III_dom_1_sf"/>
</dbReference>